<dbReference type="Gene3D" id="3.30.365.10">
    <property type="entry name" value="Aldehyde oxidase/xanthine dehydrogenase, molybdopterin binding domain"/>
    <property type="match status" value="4"/>
</dbReference>
<dbReference type="Gene3D" id="3.90.1170.50">
    <property type="entry name" value="Aldehyde oxidase/xanthine dehydrogenase, a/b hammerhead"/>
    <property type="match status" value="1"/>
</dbReference>
<dbReference type="InterPro" id="IPR012368">
    <property type="entry name" value="OxRdtase_Mopterin-bd_su_IorB"/>
</dbReference>
<dbReference type="RefSeq" id="WP_184260397.1">
    <property type="nucleotide sequence ID" value="NZ_JACHIH010000028.1"/>
</dbReference>
<feature type="domain" description="Aldehyde oxidase/xanthine dehydrogenase a/b hammerhead" evidence="1">
    <location>
        <begin position="224"/>
        <end position="302"/>
    </location>
</feature>
<comment type="caution">
    <text evidence="2">The sequence shown here is derived from an EMBL/GenBank/DDBJ whole genome shotgun (WGS) entry which is preliminary data.</text>
</comment>
<dbReference type="AlphaFoldDB" id="A0A7W7Z6K4"/>
<gene>
    <name evidence="2" type="ORF">HNR60_003725</name>
</gene>
<dbReference type="Pfam" id="PF02738">
    <property type="entry name" value="MoCoBD_1"/>
    <property type="match status" value="1"/>
</dbReference>
<name>A0A7W7Z6K4_9BRAD</name>
<sequence length="735" mass="78635">MIHDRSILDEKTHAEAGSTLSRRALLQAGAGLAIGVYIAGRTPSFAQNRPAPQSVNILPNTFLIIAPDDTVTVLCKAIEFGQGPFTGFATLVAEELDADWSQMRAVHAPSNPALYKNLLFGVQGTGGSSAIANSYEQMRKVGAAARQMLVATAAERWRVAASEISVENGVIKHASGKQGRFGEFATEAMLRPVPADPQLKDPADFKLIGRDGAVQRLDSAAKSNGSAIFTLDLDEPEMLTVLIARSPKFGGVVSSFDATAAKQIAGVVDVRQVPTGVAVYAKGFWPAKLGRDALKIVWDDSKAETRGTREILSEFRALAKTPGKTVKQHGDVDAEFAKGGRLIEAEYVFPYLAHAAMEPLNGFIKWDGDTALARYGCQFPTPDHGAIAQVLGIGVDKVKLEVLLAGGSFGRRAQQTVHAAIELAEVAKAIGPGKPLKLVWTREDDMRGGYYRPFGVHRMRGVVRDGKIEGWTDTIVGQSIMKGTPFEAMTFKDGMDSTTYEGSNEIPYEVANFRCDLHQVDVGVPVLWWRSVGHTHTGYAVEAFIDELLEAAGQDPVEGRLALMGDNKPRHAGVLKAVAELANWKGAKLEAGRVRGVAVVESFNTFVAQVVELSMTEEGPKLHKVWCAVDCGVAVNPDIIRAQMEGGIGFALGHILYAEQTIEAGAPVAGNFDKYRSLRINEMPEVEVVIVASGEKPTGVGEPGVPPLGPAVANAMAKLGLPRPRQLPIVPGATA</sequence>
<dbReference type="PANTHER" id="PTHR47495">
    <property type="entry name" value="ALDEHYDE DEHYDROGENASE"/>
    <property type="match status" value="1"/>
</dbReference>
<protein>
    <submittedName>
        <fullName evidence="2">Isoquinoline 1-oxidoreductase beta subunit</fullName>
        <ecNumber evidence="2">1.3.99.16</ecNumber>
    </submittedName>
</protein>
<dbReference type="GO" id="GO:0047121">
    <property type="term" value="F:isoquinoline 1-oxidoreductase activity"/>
    <property type="evidence" value="ECO:0007669"/>
    <property type="project" value="UniProtKB-EC"/>
</dbReference>
<evidence type="ECO:0000313" key="2">
    <source>
        <dbReference type="EMBL" id="MBB5048954.1"/>
    </source>
</evidence>
<accession>A0A7W7Z6K4</accession>
<dbReference type="EC" id="1.3.99.16" evidence="2"/>
<dbReference type="InterPro" id="IPR008274">
    <property type="entry name" value="AldOxase/xan_DH_MoCoBD1"/>
</dbReference>
<proteinExistence type="predicted"/>
<dbReference type="PIRSF" id="PIRSF036389">
    <property type="entry name" value="IOR_B"/>
    <property type="match status" value="1"/>
</dbReference>
<evidence type="ECO:0000259" key="1">
    <source>
        <dbReference type="SMART" id="SM01008"/>
    </source>
</evidence>
<dbReference type="InterPro" id="IPR037165">
    <property type="entry name" value="AldOxase/xan_DH_Mopterin-bd_sf"/>
</dbReference>
<dbReference type="InterPro" id="IPR000674">
    <property type="entry name" value="Ald_Oxase/Xan_DH_a/b"/>
</dbReference>
<dbReference type="PROSITE" id="PS51318">
    <property type="entry name" value="TAT"/>
    <property type="match status" value="1"/>
</dbReference>
<organism evidence="2 3">
    <name type="scientific">Rhodopseudomonas rhenobacensis</name>
    <dbReference type="NCBI Taxonomy" id="87461"/>
    <lineage>
        <taxon>Bacteria</taxon>
        <taxon>Pseudomonadati</taxon>
        <taxon>Pseudomonadota</taxon>
        <taxon>Alphaproteobacteria</taxon>
        <taxon>Hyphomicrobiales</taxon>
        <taxon>Nitrobacteraceae</taxon>
        <taxon>Rhodopseudomonas</taxon>
    </lineage>
</organism>
<dbReference type="InterPro" id="IPR006311">
    <property type="entry name" value="TAT_signal"/>
</dbReference>
<dbReference type="EMBL" id="JACHIH010000028">
    <property type="protein sequence ID" value="MBB5048954.1"/>
    <property type="molecule type" value="Genomic_DNA"/>
</dbReference>
<dbReference type="SMART" id="SM01008">
    <property type="entry name" value="Ald_Xan_dh_C"/>
    <property type="match status" value="1"/>
</dbReference>
<keyword evidence="3" id="KW-1185">Reference proteome</keyword>
<dbReference type="Proteomes" id="UP000542353">
    <property type="component" value="Unassembled WGS sequence"/>
</dbReference>
<evidence type="ECO:0000313" key="3">
    <source>
        <dbReference type="Proteomes" id="UP000542353"/>
    </source>
</evidence>
<keyword evidence="2" id="KW-0560">Oxidoreductase</keyword>
<dbReference type="PANTHER" id="PTHR47495:SF2">
    <property type="entry name" value="ALDEHYDE DEHYDROGENASE"/>
    <property type="match status" value="1"/>
</dbReference>
<reference evidence="2 3" key="1">
    <citation type="submission" date="2020-08" db="EMBL/GenBank/DDBJ databases">
        <title>Genomic Encyclopedia of Type Strains, Phase IV (KMG-IV): sequencing the most valuable type-strain genomes for metagenomic binning, comparative biology and taxonomic classification.</title>
        <authorList>
            <person name="Goeker M."/>
        </authorList>
    </citation>
    <scope>NUCLEOTIDE SEQUENCE [LARGE SCALE GENOMIC DNA]</scope>
    <source>
        <strain evidence="2 3">DSM 12706</strain>
    </source>
</reference>
<dbReference type="InterPro" id="IPR046867">
    <property type="entry name" value="AldOxase/xan_DH_MoCoBD2"/>
</dbReference>
<dbReference type="SUPFAM" id="SSF56003">
    <property type="entry name" value="Molybdenum cofactor-binding domain"/>
    <property type="match status" value="2"/>
</dbReference>
<dbReference type="Pfam" id="PF20256">
    <property type="entry name" value="MoCoBD_2"/>
    <property type="match status" value="2"/>
</dbReference>
<dbReference type="InterPro" id="IPR052516">
    <property type="entry name" value="N-heterocyclic_Hydroxylase"/>
</dbReference>